<dbReference type="GO" id="GO:0004252">
    <property type="term" value="F:serine-type endopeptidase activity"/>
    <property type="evidence" value="ECO:0007669"/>
    <property type="project" value="InterPro"/>
</dbReference>
<dbReference type="SUPFAM" id="SSF88697">
    <property type="entry name" value="PUA domain-like"/>
    <property type="match status" value="1"/>
</dbReference>
<feature type="compositionally biased region" description="Basic and acidic residues" evidence="1">
    <location>
        <begin position="99"/>
        <end position="126"/>
    </location>
</feature>
<dbReference type="PROSITE" id="PS51787">
    <property type="entry name" value="LON_N"/>
    <property type="match status" value="1"/>
</dbReference>
<dbReference type="GO" id="GO:0006515">
    <property type="term" value="P:protein quality control for misfolded or incompletely synthesized proteins"/>
    <property type="evidence" value="ECO:0007669"/>
    <property type="project" value="TreeGrafter"/>
</dbReference>
<dbReference type="GO" id="GO:0005524">
    <property type="term" value="F:ATP binding"/>
    <property type="evidence" value="ECO:0007669"/>
    <property type="project" value="InterPro"/>
</dbReference>
<evidence type="ECO:0000259" key="2">
    <source>
        <dbReference type="PROSITE" id="PS51787"/>
    </source>
</evidence>
<dbReference type="GO" id="GO:0004176">
    <property type="term" value="F:ATP-dependent peptidase activity"/>
    <property type="evidence" value="ECO:0007669"/>
    <property type="project" value="InterPro"/>
</dbReference>
<dbReference type="InterPro" id="IPR003111">
    <property type="entry name" value="Lon_prtase_N"/>
</dbReference>
<protein>
    <recommendedName>
        <fullName evidence="2">Lon N-terminal domain-containing protein</fullName>
    </recommendedName>
</protein>
<accession>A7TRS7</accession>
<dbReference type="OrthoDB" id="2411602at2759"/>
<dbReference type="GO" id="GO:0007005">
    <property type="term" value="P:mitochondrion organization"/>
    <property type="evidence" value="ECO:0007669"/>
    <property type="project" value="TreeGrafter"/>
</dbReference>
<evidence type="ECO:0000256" key="1">
    <source>
        <dbReference type="SAM" id="MobiDB-lite"/>
    </source>
</evidence>
<feature type="compositionally biased region" description="Acidic residues" evidence="1">
    <location>
        <begin position="358"/>
        <end position="369"/>
    </location>
</feature>
<feature type="domain" description="Lon N-terminal" evidence="2">
    <location>
        <begin position="203"/>
        <end position="397"/>
    </location>
</feature>
<feature type="region of interest" description="Disordered" evidence="1">
    <location>
        <begin position="308"/>
        <end position="374"/>
    </location>
</feature>
<feature type="non-terminal residue" evidence="3">
    <location>
        <position position="397"/>
    </location>
</feature>
<dbReference type="InterPro" id="IPR015947">
    <property type="entry name" value="PUA-like_sf"/>
</dbReference>
<dbReference type="Gene3D" id="2.30.130.40">
    <property type="entry name" value="LON domain-like"/>
    <property type="match status" value="1"/>
</dbReference>
<dbReference type="GO" id="GO:0003697">
    <property type="term" value="F:single-stranded DNA binding"/>
    <property type="evidence" value="ECO:0007669"/>
    <property type="project" value="TreeGrafter"/>
</dbReference>
<dbReference type="GO" id="GO:0005759">
    <property type="term" value="C:mitochondrial matrix"/>
    <property type="evidence" value="ECO:0007669"/>
    <property type="project" value="TreeGrafter"/>
</dbReference>
<feature type="compositionally biased region" description="Gly residues" evidence="1">
    <location>
        <begin position="174"/>
        <end position="186"/>
    </location>
</feature>
<dbReference type="PANTHER" id="PTHR43718">
    <property type="entry name" value="LON PROTEASE"/>
    <property type="match status" value="1"/>
</dbReference>
<reference evidence="3 4" key="1">
    <citation type="journal article" date="2007" name="Proc. Natl. Acad. Sci. U.S.A.">
        <title>Independent sorting-out of thousands of duplicated gene pairs in two yeast species descended from a whole-genome duplication.</title>
        <authorList>
            <person name="Scannell D.R."/>
            <person name="Frank A.C."/>
            <person name="Conant G.C."/>
            <person name="Byrne K.P."/>
            <person name="Woolfit M."/>
            <person name="Wolfe K.H."/>
        </authorList>
    </citation>
    <scope>NUCLEOTIDE SEQUENCE [LARGE SCALE GENOMIC DNA]</scope>
    <source>
        <strain evidence="4">ATCC 22028 / DSM 70294 / BCRC 21397 / CBS 2163 / NBRC 10782 / NRRL Y-8283 / UCD 57-17</strain>
    </source>
</reference>
<dbReference type="HOGENOM" id="CLU_695521_0_0_1"/>
<dbReference type="InterPro" id="IPR046336">
    <property type="entry name" value="Lon_prtase_N_sf"/>
</dbReference>
<gene>
    <name evidence="3" type="ORF">Kpol_1007p5</name>
</gene>
<dbReference type="RefSeq" id="XP_001642879.1">
    <property type="nucleotide sequence ID" value="XM_001642829.1"/>
</dbReference>
<dbReference type="AlphaFoldDB" id="A7TRS7"/>
<dbReference type="EMBL" id="DS480487">
    <property type="protein sequence ID" value="EDO15021.1"/>
    <property type="molecule type" value="Genomic_DNA"/>
</dbReference>
<dbReference type="InterPro" id="IPR027065">
    <property type="entry name" value="Lon_Prtase"/>
</dbReference>
<dbReference type="SMART" id="SM00464">
    <property type="entry name" value="LON"/>
    <property type="match status" value="1"/>
</dbReference>
<evidence type="ECO:0000313" key="4">
    <source>
        <dbReference type="Proteomes" id="UP000000267"/>
    </source>
</evidence>
<dbReference type="Proteomes" id="UP000000267">
    <property type="component" value="Unassembled WGS sequence"/>
</dbReference>
<dbReference type="Pfam" id="PF02190">
    <property type="entry name" value="LON_substr_bdg"/>
    <property type="match status" value="1"/>
</dbReference>
<name>A7TRS7_VANPO</name>
<dbReference type="PANTHER" id="PTHR43718:SF2">
    <property type="entry name" value="LON PROTEASE HOMOLOG, MITOCHONDRIAL"/>
    <property type="match status" value="1"/>
</dbReference>
<organism evidence="4">
    <name type="scientific">Vanderwaltozyma polyspora (strain ATCC 22028 / DSM 70294 / BCRC 21397 / CBS 2163 / NBRC 10782 / NRRL Y-8283 / UCD 57-17)</name>
    <name type="common">Kluyveromyces polysporus</name>
    <dbReference type="NCBI Taxonomy" id="436907"/>
    <lineage>
        <taxon>Eukaryota</taxon>
        <taxon>Fungi</taxon>
        <taxon>Dikarya</taxon>
        <taxon>Ascomycota</taxon>
        <taxon>Saccharomycotina</taxon>
        <taxon>Saccharomycetes</taxon>
        <taxon>Saccharomycetales</taxon>
        <taxon>Saccharomycetaceae</taxon>
        <taxon>Vanderwaltozyma</taxon>
    </lineage>
</organism>
<feature type="compositionally biased region" description="Basic and acidic residues" evidence="1">
    <location>
        <begin position="317"/>
        <end position="331"/>
    </location>
</feature>
<feature type="compositionally biased region" description="Low complexity" evidence="1">
    <location>
        <begin position="138"/>
        <end position="173"/>
    </location>
</feature>
<keyword evidence="4" id="KW-1185">Reference proteome</keyword>
<sequence length="397" mass="44766">MIRCRNSVVRKVLKGKLFCSGQCLQNRLGLRYASSVDVSSMERHPSLSMGEEHHWKMYKEQLKDVTLQQRLKSLEDQWFEQKLFADKSENDNEGSGLDLPKDKSGKKNVPKRKDDTSKSIPEDQQKQKKKVPTEEENNTTTTEINESTTENITSEKVSASNPTSSVPPSNSNGDGDGNGNNDGGNGKNQQKKLITVPKIYPQMLGLPLSRRPLFPGFYKAVVISDERVMNAIKEMYDRQKPYFAAFMLKDSNMETDIIENVKDVYETGVFAQVTSIFPSTDEKTGATVMTALVYPHRRIKIDELIPPVHPKVQDTQADEKTDSKLSSKTPEDSSVETSIVDEIDVIDNEGIVSKTSEELIEEEEEEDESNPTNFLKKFDVSLVNVSNLEDEPFDRKS</sequence>
<dbReference type="GeneID" id="5543068"/>
<dbReference type="GO" id="GO:0051131">
    <property type="term" value="P:chaperone-mediated protein complex assembly"/>
    <property type="evidence" value="ECO:0007669"/>
    <property type="project" value="TreeGrafter"/>
</dbReference>
<feature type="region of interest" description="Disordered" evidence="1">
    <location>
        <begin position="88"/>
        <end position="189"/>
    </location>
</feature>
<dbReference type="KEGG" id="vpo:Kpol_1007p5"/>
<proteinExistence type="predicted"/>
<evidence type="ECO:0000313" key="3">
    <source>
        <dbReference type="EMBL" id="EDO15021.1"/>
    </source>
</evidence>